<evidence type="ECO:0000256" key="1">
    <source>
        <dbReference type="SAM" id="Phobius"/>
    </source>
</evidence>
<name>A0A1U7LMN6_NEOID</name>
<dbReference type="EMBL" id="LXFE01001164">
    <property type="protein sequence ID" value="OLL23843.1"/>
    <property type="molecule type" value="Genomic_DNA"/>
</dbReference>
<keyword evidence="1" id="KW-0472">Membrane</keyword>
<feature type="signal peptide" evidence="2">
    <location>
        <begin position="1"/>
        <end position="21"/>
    </location>
</feature>
<sequence>MRSVDRLSLIIWLEGLVATLAESHHASLGNCIDVSCRLLDYAFNDLNSTPGQFITLEPSSTFLRTIELVQTVYLSFLGFVGVVGDSSEKTFLQLFQDQVQIGIHDALQQPVATTQSTDSIVRLYESLRKSFPLSVLDKQSNAPNSSQPLLLHPENIGLSESKIRNMDILGWHQDGFVVITPTNLWTQHLETTVANGMLTIYIYNTLSPVFRLFNYHRISSLKALENSTQVTHLCSIGQSLDTTTRLLFHTTSSRKWAADHGIATVELTVNVQDASLRPIENTPPANLIYRRLQILQYVLGHPVMCIVRDIYVRSHAAPLSSYTTIILGLFGLVVLIARSVLQGYIAEKVVADSQF</sequence>
<reference evidence="3 4" key="1">
    <citation type="submission" date="2016-04" db="EMBL/GenBank/DDBJ databases">
        <title>Evolutionary innovation and constraint leading to complex multicellularity in the Ascomycota.</title>
        <authorList>
            <person name="Cisse O."/>
            <person name="Nguyen A."/>
            <person name="Hewitt D.A."/>
            <person name="Jedd G."/>
            <person name="Stajich J.E."/>
        </authorList>
    </citation>
    <scope>NUCLEOTIDE SEQUENCE [LARGE SCALE GENOMIC DNA]</scope>
    <source>
        <strain evidence="3 4">DAH-3</strain>
    </source>
</reference>
<proteinExistence type="predicted"/>
<dbReference type="Proteomes" id="UP000186594">
    <property type="component" value="Unassembled WGS sequence"/>
</dbReference>
<comment type="caution">
    <text evidence="3">The sequence shown here is derived from an EMBL/GenBank/DDBJ whole genome shotgun (WGS) entry which is preliminary data.</text>
</comment>
<keyword evidence="2" id="KW-0732">Signal</keyword>
<keyword evidence="4" id="KW-1185">Reference proteome</keyword>
<feature type="chain" id="PRO_5012956591" evidence="2">
    <location>
        <begin position="22"/>
        <end position="355"/>
    </location>
</feature>
<dbReference type="AlphaFoldDB" id="A0A1U7LMN6"/>
<keyword evidence="1" id="KW-0812">Transmembrane</keyword>
<gene>
    <name evidence="3" type="ORF">NEOLI_004339</name>
</gene>
<protein>
    <submittedName>
        <fullName evidence="3">Uncharacterized protein</fullName>
    </submittedName>
</protein>
<organism evidence="3 4">
    <name type="scientific">Neolecta irregularis (strain DAH-3)</name>
    <dbReference type="NCBI Taxonomy" id="1198029"/>
    <lineage>
        <taxon>Eukaryota</taxon>
        <taxon>Fungi</taxon>
        <taxon>Dikarya</taxon>
        <taxon>Ascomycota</taxon>
        <taxon>Taphrinomycotina</taxon>
        <taxon>Neolectales</taxon>
        <taxon>Neolectaceae</taxon>
        <taxon>Neolecta</taxon>
    </lineage>
</organism>
<accession>A0A1U7LMN6</accession>
<evidence type="ECO:0000313" key="4">
    <source>
        <dbReference type="Proteomes" id="UP000186594"/>
    </source>
</evidence>
<evidence type="ECO:0000313" key="3">
    <source>
        <dbReference type="EMBL" id="OLL23843.1"/>
    </source>
</evidence>
<feature type="transmembrane region" description="Helical" evidence="1">
    <location>
        <begin position="319"/>
        <end position="341"/>
    </location>
</feature>
<keyword evidence="1" id="KW-1133">Transmembrane helix</keyword>
<evidence type="ECO:0000256" key="2">
    <source>
        <dbReference type="SAM" id="SignalP"/>
    </source>
</evidence>